<protein>
    <submittedName>
        <fullName evidence="2">Uncharacterized protein</fullName>
    </submittedName>
</protein>
<sequence>MSNEQEKIALRKKAKALQENIAAYTAANEALKTKTQALRQESTELRRHTAAIKANIEVTRQKTAAIEEKTVAIEEKIAAIEAETEELQQNNLAIQTNIERLRRKTVQVRREVEDSLPEAVAAWLNSQDTEALVALREMGIDSPETTVEIDGIPYVYPRICLSWELERRKSQIAEKI</sequence>
<accession>A0A0F9BE25</accession>
<feature type="coiled-coil region" evidence="1">
    <location>
        <begin position="7"/>
        <end position="104"/>
    </location>
</feature>
<reference evidence="2" key="1">
    <citation type="journal article" date="2015" name="Nature">
        <title>Complex archaea that bridge the gap between prokaryotes and eukaryotes.</title>
        <authorList>
            <person name="Spang A."/>
            <person name="Saw J.H."/>
            <person name="Jorgensen S.L."/>
            <person name="Zaremba-Niedzwiedzka K."/>
            <person name="Martijn J."/>
            <person name="Lind A.E."/>
            <person name="van Eijk R."/>
            <person name="Schleper C."/>
            <person name="Guy L."/>
            <person name="Ettema T.J."/>
        </authorList>
    </citation>
    <scope>NUCLEOTIDE SEQUENCE</scope>
</reference>
<name>A0A0F9BE25_9ZZZZ</name>
<keyword evidence="1" id="KW-0175">Coiled coil</keyword>
<organism evidence="2">
    <name type="scientific">marine sediment metagenome</name>
    <dbReference type="NCBI Taxonomy" id="412755"/>
    <lineage>
        <taxon>unclassified sequences</taxon>
        <taxon>metagenomes</taxon>
        <taxon>ecological metagenomes</taxon>
    </lineage>
</organism>
<evidence type="ECO:0000256" key="1">
    <source>
        <dbReference type="SAM" id="Coils"/>
    </source>
</evidence>
<proteinExistence type="predicted"/>
<dbReference type="AlphaFoldDB" id="A0A0F9BE25"/>
<gene>
    <name evidence="2" type="ORF">LCGC14_2460090</name>
</gene>
<evidence type="ECO:0000313" key="2">
    <source>
        <dbReference type="EMBL" id="KKL19975.1"/>
    </source>
</evidence>
<dbReference type="EMBL" id="LAZR01038283">
    <property type="protein sequence ID" value="KKL19975.1"/>
    <property type="molecule type" value="Genomic_DNA"/>
</dbReference>
<comment type="caution">
    <text evidence="2">The sequence shown here is derived from an EMBL/GenBank/DDBJ whole genome shotgun (WGS) entry which is preliminary data.</text>
</comment>